<accession>A0A0K2VZF3</accession>
<dbReference type="Proteomes" id="UP000182888">
    <property type="component" value="Unassembled WGS sequence"/>
</dbReference>
<organism evidence="1 2">
    <name type="scientific">Mesorhizobium plurifarium</name>
    <dbReference type="NCBI Taxonomy" id="69974"/>
    <lineage>
        <taxon>Bacteria</taxon>
        <taxon>Pseudomonadati</taxon>
        <taxon>Pseudomonadota</taxon>
        <taxon>Alphaproteobacteria</taxon>
        <taxon>Hyphomicrobiales</taxon>
        <taxon>Phyllobacteriaceae</taxon>
        <taxon>Mesorhizobium</taxon>
    </lineage>
</organism>
<name>A0A0K2VZF3_MESPL</name>
<gene>
    <name evidence="1" type="ORF">MPL1032_220020</name>
</gene>
<sequence>MRDNTGDSFTGFVEEDQHDLLISALVHHFSLSQQKIHWRLEWSDKPHSAAADQFGNSCWAEAVGKQHHNNLCQAAVCHRVGTVALLDFVAPAFRDEPQPQF</sequence>
<protein>
    <submittedName>
        <fullName evidence="1">Uncharacterized protein</fullName>
    </submittedName>
</protein>
<evidence type="ECO:0000313" key="2">
    <source>
        <dbReference type="Proteomes" id="UP000182888"/>
    </source>
</evidence>
<proteinExistence type="predicted"/>
<dbReference type="AlphaFoldDB" id="A0A0K2VZF3"/>
<reference evidence="2" key="1">
    <citation type="submission" date="2014-08" db="EMBL/GenBank/DDBJ databases">
        <authorList>
            <person name="Edwards T."/>
        </authorList>
    </citation>
    <scope>NUCLEOTIDE SEQUENCE [LARGE SCALE GENOMIC DNA]</scope>
</reference>
<evidence type="ECO:0000313" key="1">
    <source>
        <dbReference type="EMBL" id="CDX57477.1"/>
    </source>
</evidence>
<dbReference type="EMBL" id="CCND01000015">
    <property type="protein sequence ID" value="CDX57477.1"/>
    <property type="molecule type" value="Genomic_DNA"/>
</dbReference>